<feature type="compositionally biased region" description="Polar residues" evidence="1">
    <location>
        <begin position="1"/>
        <end position="39"/>
    </location>
</feature>
<comment type="caution">
    <text evidence="2">The sequence shown here is derived from an EMBL/GenBank/DDBJ whole genome shotgun (WGS) entry which is preliminary data.</text>
</comment>
<accession>A0A8X7PE93</accession>
<dbReference type="OrthoDB" id="1900198at2759"/>
<evidence type="ECO:0000313" key="2">
    <source>
        <dbReference type="EMBL" id="KAG2250376.1"/>
    </source>
</evidence>
<dbReference type="AlphaFoldDB" id="A0A8X7PE93"/>
<evidence type="ECO:0000256" key="1">
    <source>
        <dbReference type="SAM" id="MobiDB-lite"/>
    </source>
</evidence>
<feature type="region of interest" description="Disordered" evidence="1">
    <location>
        <begin position="61"/>
        <end position="98"/>
    </location>
</feature>
<gene>
    <name evidence="2" type="ORF">Bca52824_080512</name>
</gene>
<organism evidence="2 3">
    <name type="scientific">Brassica carinata</name>
    <name type="common">Ethiopian mustard</name>
    <name type="synonym">Abyssinian cabbage</name>
    <dbReference type="NCBI Taxonomy" id="52824"/>
    <lineage>
        <taxon>Eukaryota</taxon>
        <taxon>Viridiplantae</taxon>
        <taxon>Streptophyta</taxon>
        <taxon>Embryophyta</taxon>
        <taxon>Tracheophyta</taxon>
        <taxon>Spermatophyta</taxon>
        <taxon>Magnoliopsida</taxon>
        <taxon>eudicotyledons</taxon>
        <taxon>Gunneridae</taxon>
        <taxon>Pentapetalae</taxon>
        <taxon>rosids</taxon>
        <taxon>malvids</taxon>
        <taxon>Brassicales</taxon>
        <taxon>Brassicaceae</taxon>
        <taxon>Brassiceae</taxon>
        <taxon>Brassica</taxon>
    </lineage>
</organism>
<sequence length="272" mass="30902">MEDDINNTNGRIPKPKSSQNFLRSSVSPQSSENRITPQQTDKRSGVLPLKRVFCRVLSDVTNTNRDTPSEPQSGVFNHPQSVHTQTESSRVNLSNSTRPSISQRLENVNTSGLTWQAYEGRSSINDSNTSSKRRCFDIRPTNLLKEFSKTNSTQKHIATRSCRKGQQVSIDETSIVNNSDYLSPFEGINLYYNENQGFQIYDISSEEEETNYEDHSDPETTAQPQEDISVQTVQDDQRAQVLKMATMFQNIFQDKPLKKGWTNIKRQGNTVV</sequence>
<reference evidence="2 3" key="1">
    <citation type="submission" date="2020-02" db="EMBL/GenBank/DDBJ databases">
        <authorList>
            <person name="Ma Q."/>
            <person name="Huang Y."/>
            <person name="Song X."/>
            <person name="Pei D."/>
        </authorList>
    </citation>
    <scope>NUCLEOTIDE SEQUENCE [LARGE SCALE GENOMIC DNA]</scope>
    <source>
        <strain evidence="2">Sxm20200214</strain>
        <tissue evidence="2">Leaf</tissue>
    </source>
</reference>
<evidence type="ECO:0000313" key="3">
    <source>
        <dbReference type="Proteomes" id="UP000886595"/>
    </source>
</evidence>
<keyword evidence="3" id="KW-1185">Reference proteome</keyword>
<dbReference type="Proteomes" id="UP000886595">
    <property type="component" value="Unassembled WGS sequence"/>
</dbReference>
<feature type="region of interest" description="Disordered" evidence="1">
    <location>
        <begin position="206"/>
        <end position="226"/>
    </location>
</feature>
<name>A0A8X7PE93_BRACI</name>
<protein>
    <submittedName>
        <fullName evidence="2">Uncharacterized protein</fullName>
    </submittedName>
</protein>
<dbReference type="EMBL" id="JAAMPC010000016">
    <property type="protein sequence ID" value="KAG2250376.1"/>
    <property type="molecule type" value="Genomic_DNA"/>
</dbReference>
<feature type="region of interest" description="Disordered" evidence="1">
    <location>
        <begin position="1"/>
        <end position="46"/>
    </location>
</feature>
<proteinExistence type="predicted"/>